<feature type="region of interest" description="Disordered" evidence="1">
    <location>
        <begin position="1"/>
        <end position="20"/>
    </location>
</feature>
<name>X1FT75_9ZZZZ</name>
<dbReference type="SUPFAM" id="SSF89447">
    <property type="entry name" value="AbrB/MazE/MraZ-like"/>
    <property type="match status" value="1"/>
</dbReference>
<gene>
    <name evidence="3" type="ORF">S03H2_17558</name>
</gene>
<evidence type="ECO:0000256" key="1">
    <source>
        <dbReference type="SAM" id="MobiDB-lite"/>
    </source>
</evidence>
<organism evidence="3">
    <name type="scientific">marine sediment metagenome</name>
    <dbReference type="NCBI Taxonomy" id="412755"/>
    <lineage>
        <taxon>unclassified sequences</taxon>
        <taxon>metagenomes</taxon>
        <taxon>ecological metagenomes</taxon>
    </lineage>
</organism>
<dbReference type="InterPro" id="IPR037914">
    <property type="entry name" value="SpoVT-AbrB_sf"/>
</dbReference>
<dbReference type="AlphaFoldDB" id="X1FT75"/>
<comment type="caution">
    <text evidence="3">The sequence shown here is derived from an EMBL/GenBank/DDBJ whole genome shotgun (WGS) entry which is preliminary data.</text>
</comment>
<dbReference type="InterPro" id="IPR007159">
    <property type="entry name" value="SpoVT-AbrB_dom"/>
</dbReference>
<evidence type="ECO:0000259" key="2">
    <source>
        <dbReference type="Pfam" id="PF04014"/>
    </source>
</evidence>
<proteinExistence type="predicted"/>
<protein>
    <recommendedName>
        <fullName evidence="2">SpoVT-AbrB domain-containing protein</fullName>
    </recommendedName>
</protein>
<dbReference type="EMBL" id="BARU01009066">
    <property type="protein sequence ID" value="GAH32539.1"/>
    <property type="molecule type" value="Genomic_DNA"/>
</dbReference>
<accession>X1FT75</accession>
<dbReference type="Pfam" id="PF04014">
    <property type="entry name" value="MazE_antitoxin"/>
    <property type="match status" value="1"/>
</dbReference>
<dbReference type="GO" id="GO:0003677">
    <property type="term" value="F:DNA binding"/>
    <property type="evidence" value="ECO:0007669"/>
    <property type="project" value="InterPro"/>
</dbReference>
<sequence length="77" mass="8402">MKAGAERGRKQQGYDQPVRKLRKQDGSYMVTIPAGLVRELGFEEGDGIEFCKTEVSGVMWLVAIKRPGDSAGCRQGG</sequence>
<reference evidence="3" key="1">
    <citation type="journal article" date="2014" name="Front. Microbiol.">
        <title>High frequency of phylogenetically diverse reductive dehalogenase-homologous genes in deep subseafloor sedimentary metagenomes.</title>
        <authorList>
            <person name="Kawai M."/>
            <person name="Futagami T."/>
            <person name="Toyoda A."/>
            <person name="Takaki Y."/>
            <person name="Nishi S."/>
            <person name="Hori S."/>
            <person name="Arai W."/>
            <person name="Tsubouchi T."/>
            <person name="Morono Y."/>
            <person name="Uchiyama I."/>
            <person name="Ito T."/>
            <person name="Fujiyama A."/>
            <person name="Inagaki F."/>
            <person name="Takami H."/>
        </authorList>
    </citation>
    <scope>NUCLEOTIDE SEQUENCE</scope>
    <source>
        <strain evidence="3">Expedition CK06-06</strain>
    </source>
</reference>
<feature type="domain" description="SpoVT-AbrB" evidence="2">
    <location>
        <begin position="22"/>
        <end position="49"/>
    </location>
</feature>
<evidence type="ECO:0000313" key="3">
    <source>
        <dbReference type="EMBL" id="GAH32539.1"/>
    </source>
</evidence>